<comment type="caution">
    <text evidence="2">The sequence shown here is derived from an EMBL/GenBank/DDBJ whole genome shotgun (WGS) entry which is preliminary data.</text>
</comment>
<reference evidence="2 3" key="1">
    <citation type="journal article" date="2019" name="Int. J. Syst. Evol. Microbiol.">
        <title>The Global Catalogue of Microorganisms (GCM) 10K type strain sequencing project: providing services to taxonomists for standard genome sequencing and annotation.</title>
        <authorList>
            <consortium name="The Broad Institute Genomics Platform"/>
            <consortium name="The Broad Institute Genome Sequencing Center for Infectious Disease"/>
            <person name="Wu L."/>
            <person name="Ma J."/>
        </authorList>
    </citation>
    <scope>NUCLEOTIDE SEQUENCE [LARGE SCALE GENOMIC DNA]</scope>
    <source>
        <strain evidence="2 3">CGMCC 1.12121</strain>
    </source>
</reference>
<feature type="transmembrane region" description="Helical" evidence="1">
    <location>
        <begin position="12"/>
        <end position="33"/>
    </location>
</feature>
<feature type="transmembrane region" description="Helical" evidence="1">
    <location>
        <begin position="196"/>
        <end position="218"/>
    </location>
</feature>
<keyword evidence="3" id="KW-1185">Reference proteome</keyword>
<protein>
    <submittedName>
        <fullName evidence="2">Uncharacterized protein</fullName>
    </submittedName>
</protein>
<sequence>MTPLSTPMQLYMGVGWLGWLLILASVAGVVTFRNADSDRAAQIGSASWGLLIAGVLYLIYNHYTAADVTSFISYVTGQGAVWIVLAIVAFGGYIADRTAGQTDNPRAFVSSVREAAFVPVERTVGTVMGAFISIVMVLIAIASIGAEFLGFGLGLFASEPGFGFGIFTTIFGFVGLGGSIPLIGPLLPEWLTSMSPVQFVGVAGATLVIALSAASANFREALIGGERS</sequence>
<organism evidence="2 3">
    <name type="scientific">Halobellus rarus</name>
    <dbReference type="NCBI Taxonomy" id="1126237"/>
    <lineage>
        <taxon>Archaea</taxon>
        <taxon>Methanobacteriati</taxon>
        <taxon>Methanobacteriota</taxon>
        <taxon>Stenosarchaea group</taxon>
        <taxon>Halobacteria</taxon>
        <taxon>Halobacteriales</taxon>
        <taxon>Haloferacaceae</taxon>
        <taxon>Halobellus</taxon>
    </lineage>
</organism>
<keyword evidence="1" id="KW-0472">Membrane</keyword>
<gene>
    <name evidence="2" type="ORF">ACFSBX_10410</name>
</gene>
<evidence type="ECO:0000313" key="3">
    <source>
        <dbReference type="Proteomes" id="UP001597085"/>
    </source>
</evidence>
<dbReference type="RefSeq" id="WP_256422767.1">
    <property type="nucleotide sequence ID" value="NZ_JANHDI010000014.1"/>
</dbReference>
<feature type="transmembrane region" description="Helical" evidence="1">
    <location>
        <begin position="39"/>
        <end position="59"/>
    </location>
</feature>
<proteinExistence type="predicted"/>
<keyword evidence="1" id="KW-0812">Transmembrane</keyword>
<dbReference type="AlphaFoldDB" id="A0ABD6CQ71"/>
<dbReference type="EMBL" id="JBHUDK010000008">
    <property type="protein sequence ID" value="MFD1599366.1"/>
    <property type="molecule type" value="Genomic_DNA"/>
</dbReference>
<feature type="transmembrane region" description="Helical" evidence="1">
    <location>
        <begin position="127"/>
        <end position="149"/>
    </location>
</feature>
<feature type="transmembrane region" description="Helical" evidence="1">
    <location>
        <begin position="161"/>
        <end position="184"/>
    </location>
</feature>
<evidence type="ECO:0000313" key="2">
    <source>
        <dbReference type="EMBL" id="MFD1599366.1"/>
    </source>
</evidence>
<feature type="transmembrane region" description="Helical" evidence="1">
    <location>
        <begin position="71"/>
        <end position="95"/>
    </location>
</feature>
<dbReference type="Proteomes" id="UP001597085">
    <property type="component" value="Unassembled WGS sequence"/>
</dbReference>
<accession>A0ABD6CQ71</accession>
<keyword evidence="1" id="KW-1133">Transmembrane helix</keyword>
<evidence type="ECO:0000256" key="1">
    <source>
        <dbReference type="SAM" id="Phobius"/>
    </source>
</evidence>
<name>A0ABD6CQ71_9EURY</name>